<dbReference type="Proteomes" id="UP000010296">
    <property type="component" value="Unassembled WGS sequence"/>
</dbReference>
<proteinExistence type="predicted"/>
<dbReference type="eggNOG" id="COG2013">
    <property type="taxonomic scope" value="Bacteria"/>
</dbReference>
<dbReference type="PANTHER" id="PTHR43657:SF1">
    <property type="entry name" value="ALTERED INHERITANCE OF MITOCHONDRIA PROTEIN 24, MITOCHONDRIAL"/>
    <property type="match status" value="1"/>
</dbReference>
<evidence type="ECO:0000313" key="2">
    <source>
        <dbReference type="Proteomes" id="UP000010296"/>
    </source>
</evidence>
<organism evidence="1 2">
    <name type="scientific">Enterococcus italicus (strain DSM 15952 / CCUG 50447 / LMG 22039 / TP 1.5)</name>
    <dbReference type="NCBI Taxonomy" id="888064"/>
    <lineage>
        <taxon>Bacteria</taxon>
        <taxon>Bacillati</taxon>
        <taxon>Bacillota</taxon>
        <taxon>Bacilli</taxon>
        <taxon>Lactobacillales</taxon>
        <taxon>Enterococcaceae</taxon>
        <taxon>Enterococcus</taxon>
    </lineage>
</organism>
<dbReference type="NCBIfam" id="TIGR00266">
    <property type="entry name" value="TIGR00266 family protein"/>
    <property type="match status" value="1"/>
</dbReference>
<dbReference type="Gene3D" id="3.60.160.10">
    <property type="entry name" value="Mitochondrial biogenesis AIM24"/>
    <property type="match status" value="1"/>
</dbReference>
<dbReference type="SUPFAM" id="SSF51219">
    <property type="entry name" value="TRAP-like"/>
    <property type="match status" value="1"/>
</dbReference>
<dbReference type="AlphaFoldDB" id="E6LI37"/>
<dbReference type="InterPro" id="IPR036983">
    <property type="entry name" value="AIM24_sf"/>
</dbReference>
<dbReference type="PANTHER" id="PTHR43657">
    <property type="entry name" value="TRYPTOPHAN RNA-BINDING ATTENUATOR PROTEIN-LIKE PROTEIN"/>
    <property type="match status" value="1"/>
</dbReference>
<dbReference type="PATRIC" id="fig|888064.11.peg.1341"/>
<dbReference type="Pfam" id="PF01987">
    <property type="entry name" value="AIM24"/>
    <property type="match status" value="1"/>
</dbReference>
<keyword evidence="2" id="KW-1185">Reference proteome</keyword>
<sequence length="269" mass="28438">MIASPSFGCSAFFIRELLAILFAVGYTKRKCFKGEKMNYKLLGGTDSPILQIQLKTGESIQLERGAMAYHSGVELTGKLNASKSGLGGLMHAIGRSMTSGESLFISSATGLTEDSFIGIAPGKPGKIHPLQVSNAKQYCLNTGAFLACDSQVTYKMARQNISGAFFGGTGGLFVMETTGDGTIFVSAFGDLLELTVSPNQALTIDNEHVVAWDTNLTYDIQVASGTFGFKTGEGLVNVFQGSGKVIIQTRNLRNLGEALTPFLSTGSGS</sequence>
<dbReference type="InterPro" id="IPR016031">
    <property type="entry name" value="Trp_RNA-bd_attenuator-like_dom"/>
</dbReference>
<dbReference type="EMBL" id="AEPV01000078">
    <property type="protein sequence ID" value="EFU73129.1"/>
    <property type="molecule type" value="Genomic_DNA"/>
</dbReference>
<dbReference type="InterPro" id="IPR002838">
    <property type="entry name" value="AIM24"/>
</dbReference>
<protein>
    <submittedName>
        <fullName evidence="1">TIGR00266 family protein</fullName>
    </submittedName>
</protein>
<name>E6LI37_ENTI1</name>
<gene>
    <name evidence="1" type="ORF">HMPREF9088_2027</name>
</gene>
<comment type="caution">
    <text evidence="1">The sequence shown here is derived from an EMBL/GenBank/DDBJ whole genome shotgun (WGS) entry which is preliminary data.</text>
</comment>
<dbReference type="HOGENOM" id="CLU_040551_4_1_9"/>
<evidence type="ECO:0000313" key="1">
    <source>
        <dbReference type="EMBL" id="EFU73129.1"/>
    </source>
</evidence>
<dbReference type="STRING" id="888064.HMPREF9088_2027"/>
<reference evidence="1 2" key="1">
    <citation type="submission" date="2010-12" db="EMBL/GenBank/DDBJ databases">
        <authorList>
            <person name="Muzny D."/>
            <person name="Qin X."/>
            <person name="Deng J."/>
            <person name="Jiang H."/>
            <person name="Liu Y."/>
            <person name="Qu J."/>
            <person name="Song X.-Z."/>
            <person name="Zhang L."/>
            <person name="Thornton R."/>
            <person name="Coyle M."/>
            <person name="Francisco L."/>
            <person name="Jackson L."/>
            <person name="Javaid M."/>
            <person name="Korchina V."/>
            <person name="Kovar C."/>
            <person name="Mata R."/>
            <person name="Mathew T."/>
            <person name="Ngo R."/>
            <person name="Nguyen L."/>
            <person name="Nguyen N."/>
            <person name="Okwuonu G."/>
            <person name="Ongeri F."/>
            <person name="Pham C."/>
            <person name="Simmons D."/>
            <person name="Wilczek-Boney K."/>
            <person name="Hale W."/>
            <person name="Jakkamsetti A."/>
            <person name="Pham P."/>
            <person name="Ruth R."/>
            <person name="San Lucas F."/>
            <person name="Warren J."/>
            <person name="Zhang J."/>
            <person name="Zhao Z."/>
            <person name="Zhou C."/>
            <person name="Zhu D."/>
            <person name="Lee S."/>
            <person name="Bess C."/>
            <person name="Blankenburg K."/>
            <person name="Forbes L."/>
            <person name="Fu Q."/>
            <person name="Gubbala S."/>
            <person name="Hirani K."/>
            <person name="Jayaseelan J.C."/>
            <person name="Lara F."/>
            <person name="Munidasa M."/>
            <person name="Palculict T."/>
            <person name="Patil S."/>
            <person name="Pu L.-L."/>
            <person name="Saada N."/>
            <person name="Tang L."/>
            <person name="Weissenberger G."/>
            <person name="Zhu Y."/>
            <person name="Hemphill L."/>
            <person name="Shang Y."/>
            <person name="Youmans B."/>
            <person name="Ayvaz T."/>
            <person name="Ross M."/>
            <person name="Santibanez J."/>
            <person name="Aqrawi P."/>
            <person name="Gross S."/>
            <person name="Joshi V."/>
            <person name="Fowler G."/>
            <person name="Nazareth L."/>
            <person name="Reid J."/>
            <person name="Worley K."/>
            <person name="Petrosino J."/>
            <person name="Highlander S."/>
            <person name="Gibbs R."/>
        </authorList>
    </citation>
    <scope>NUCLEOTIDE SEQUENCE [LARGE SCALE GENOMIC DNA]</scope>
    <source>
        <strain evidence="2">DSM 15952 / CCUG 50447 / LMG 22039 / TP 1.5</strain>
    </source>
</reference>
<accession>E6LI37</accession>